<dbReference type="EMBL" id="KV426308">
    <property type="protein sequence ID" value="KZV82687.1"/>
    <property type="molecule type" value="Genomic_DNA"/>
</dbReference>
<sequence>MMQYHFGCKFPRFLEDISGLYGTHRLLSKRRATRFVHTIVHPSYVYTWPIVEPAISTYVLSRRLPSCPTASISVIALLRGRYEHQHFWRGACDVRKDYRKRTRSTPHALQVCAPFTCAVRVHASSSLLMCLGSDVRNDYPTQSVETGEHCACCTRVIITTPAPAVGSHSLDTALIRLHCAFTDC</sequence>
<keyword evidence="2" id="KW-1185">Reference proteome</keyword>
<evidence type="ECO:0000313" key="2">
    <source>
        <dbReference type="Proteomes" id="UP000077266"/>
    </source>
</evidence>
<dbReference type="InParanoid" id="A0A165CLH1"/>
<name>A0A165CLH1_EXIGL</name>
<dbReference type="AlphaFoldDB" id="A0A165CLH1"/>
<reference evidence="1 2" key="1">
    <citation type="journal article" date="2016" name="Mol. Biol. Evol.">
        <title>Comparative Genomics of Early-Diverging Mushroom-Forming Fungi Provides Insights into the Origins of Lignocellulose Decay Capabilities.</title>
        <authorList>
            <person name="Nagy L.G."/>
            <person name="Riley R."/>
            <person name="Tritt A."/>
            <person name="Adam C."/>
            <person name="Daum C."/>
            <person name="Floudas D."/>
            <person name="Sun H."/>
            <person name="Yadav J.S."/>
            <person name="Pangilinan J."/>
            <person name="Larsson K.H."/>
            <person name="Matsuura K."/>
            <person name="Barry K."/>
            <person name="Labutti K."/>
            <person name="Kuo R."/>
            <person name="Ohm R.A."/>
            <person name="Bhattacharya S.S."/>
            <person name="Shirouzu T."/>
            <person name="Yoshinaga Y."/>
            <person name="Martin F.M."/>
            <person name="Grigoriev I.V."/>
            <person name="Hibbett D.S."/>
        </authorList>
    </citation>
    <scope>NUCLEOTIDE SEQUENCE [LARGE SCALE GENOMIC DNA]</scope>
    <source>
        <strain evidence="1 2">HHB12029</strain>
    </source>
</reference>
<protein>
    <submittedName>
        <fullName evidence="1">Uncharacterized protein</fullName>
    </submittedName>
</protein>
<gene>
    <name evidence="1" type="ORF">EXIGLDRAFT_336253</name>
</gene>
<dbReference type="Proteomes" id="UP000077266">
    <property type="component" value="Unassembled WGS sequence"/>
</dbReference>
<evidence type="ECO:0000313" key="1">
    <source>
        <dbReference type="EMBL" id="KZV82687.1"/>
    </source>
</evidence>
<proteinExistence type="predicted"/>
<organism evidence="1 2">
    <name type="scientific">Exidia glandulosa HHB12029</name>
    <dbReference type="NCBI Taxonomy" id="1314781"/>
    <lineage>
        <taxon>Eukaryota</taxon>
        <taxon>Fungi</taxon>
        <taxon>Dikarya</taxon>
        <taxon>Basidiomycota</taxon>
        <taxon>Agaricomycotina</taxon>
        <taxon>Agaricomycetes</taxon>
        <taxon>Auriculariales</taxon>
        <taxon>Exidiaceae</taxon>
        <taxon>Exidia</taxon>
    </lineage>
</organism>
<accession>A0A165CLH1</accession>